<feature type="compositionally biased region" description="Low complexity" evidence="1">
    <location>
        <begin position="385"/>
        <end position="394"/>
    </location>
</feature>
<gene>
    <name evidence="2" type="ORF">GMARGA_LOCUS27116</name>
</gene>
<dbReference type="Proteomes" id="UP000789901">
    <property type="component" value="Unassembled WGS sequence"/>
</dbReference>
<protein>
    <submittedName>
        <fullName evidence="2">11262_t:CDS:1</fullName>
    </submittedName>
</protein>
<evidence type="ECO:0000256" key="1">
    <source>
        <dbReference type="SAM" id="MobiDB-lite"/>
    </source>
</evidence>
<name>A0ABN7W6Q6_GIGMA</name>
<organism evidence="2 3">
    <name type="scientific">Gigaspora margarita</name>
    <dbReference type="NCBI Taxonomy" id="4874"/>
    <lineage>
        <taxon>Eukaryota</taxon>
        <taxon>Fungi</taxon>
        <taxon>Fungi incertae sedis</taxon>
        <taxon>Mucoromycota</taxon>
        <taxon>Glomeromycotina</taxon>
        <taxon>Glomeromycetes</taxon>
        <taxon>Diversisporales</taxon>
        <taxon>Gigasporaceae</taxon>
        <taxon>Gigaspora</taxon>
    </lineage>
</organism>
<reference evidence="2 3" key="1">
    <citation type="submission" date="2021-06" db="EMBL/GenBank/DDBJ databases">
        <authorList>
            <person name="Kallberg Y."/>
            <person name="Tangrot J."/>
            <person name="Rosling A."/>
        </authorList>
    </citation>
    <scope>NUCLEOTIDE SEQUENCE [LARGE SCALE GENOMIC DNA]</scope>
    <source>
        <strain evidence="2 3">120-4 pot B 10/14</strain>
    </source>
</reference>
<dbReference type="EMBL" id="CAJVQB010032707">
    <property type="protein sequence ID" value="CAG8818692.1"/>
    <property type="molecule type" value="Genomic_DNA"/>
</dbReference>
<sequence length="423" mass="49227">MDKNTETFKGQTSNNIGCDKSSDKTINALIVGQQFGSWKELDQYISLYAKSQNFATRQTRSKHTRCRWQVCTSCPKTTEILSINSLSLNHNDYSIEDQTNKFAYQMLTKQYPDAFFLRQDLSNTIQSFKRQNNIKCEYKNWMHSITGSIFTNASFEFSPDIEQWIISYLTLASLSMQWQEIAQTIWYTSRFVENFQELGLYFNSIEQVNSNEQCDSIDLTEPEKIEIFNTFAEDTINIPVILLRELVSFVNIISILEIWKVIRNAVFHIMLIPKRWYNDEKQIETESQTRQQLFIIGLGNSIKVKTLVHIKQSFPDMSFCLLNISYNNIYNKINYRRLYVTVNGLTKKAIQTGLDASSLNSSSDEEDITAIENPIICSKRENKNRSSSNQNSESQKTRKPTQYQQCQNIGHNKAGCKAWYKYK</sequence>
<comment type="caution">
    <text evidence="2">The sequence shown here is derived from an EMBL/GenBank/DDBJ whole genome shotgun (WGS) entry which is preliminary data.</text>
</comment>
<evidence type="ECO:0000313" key="2">
    <source>
        <dbReference type="EMBL" id="CAG8818692.1"/>
    </source>
</evidence>
<proteinExistence type="predicted"/>
<evidence type="ECO:0000313" key="3">
    <source>
        <dbReference type="Proteomes" id="UP000789901"/>
    </source>
</evidence>
<feature type="region of interest" description="Disordered" evidence="1">
    <location>
        <begin position="379"/>
        <end position="404"/>
    </location>
</feature>
<feature type="non-terminal residue" evidence="2">
    <location>
        <position position="423"/>
    </location>
</feature>
<keyword evidence="3" id="KW-1185">Reference proteome</keyword>
<accession>A0ABN7W6Q6</accession>